<organism evidence="1 2">
    <name type="scientific">Microscilla marina ATCC 23134</name>
    <dbReference type="NCBI Taxonomy" id="313606"/>
    <lineage>
        <taxon>Bacteria</taxon>
        <taxon>Pseudomonadati</taxon>
        <taxon>Bacteroidota</taxon>
        <taxon>Cytophagia</taxon>
        <taxon>Cytophagales</taxon>
        <taxon>Microscillaceae</taxon>
        <taxon>Microscilla</taxon>
    </lineage>
</organism>
<reference evidence="1 2" key="1">
    <citation type="submission" date="2007-01" db="EMBL/GenBank/DDBJ databases">
        <authorList>
            <person name="Haygood M."/>
            <person name="Podell S."/>
            <person name="Anderson C."/>
            <person name="Hopkinson B."/>
            <person name="Roe K."/>
            <person name="Barbeau K."/>
            <person name="Gaasterland T."/>
            <person name="Ferriera S."/>
            <person name="Johnson J."/>
            <person name="Kravitz S."/>
            <person name="Beeson K."/>
            <person name="Sutton G."/>
            <person name="Rogers Y.-H."/>
            <person name="Friedman R."/>
            <person name="Frazier M."/>
            <person name="Venter J.C."/>
        </authorList>
    </citation>
    <scope>NUCLEOTIDE SEQUENCE [LARGE SCALE GENOMIC DNA]</scope>
    <source>
        <strain evidence="1 2">ATCC 23134</strain>
    </source>
</reference>
<sequence length="429" mass="47931">MALFVSLTNAQAQPTKGIKGGNPNDWPSEVREKFIVLGDNASQKNYETALPALEWLLANHPQLHKNVYIKGIQVYHGLAKKATDKANKVKYQDKAMDLYDQRIKYFGNEAKVLAYKAYYAPYYWTGRRTEDLYKLYAKIVKLNGNKTDANVVSHYMGIAAAKKKANQLTEDEVLNLHEQLTKIAEANSGAKWDKAQQALNAHLASVITMNCDFVYKFYVPKYKADPENVKMIEQVLARMIQASKNAKEGEERCTKKPLFLELAEKLFKKKPTYGRAMNLVNAYRDDKQKSKGYLEKAIELADTDQKKADGYLQLAGMQRGMGAYGAARKNAYTAAKLNPSIAGKAYNMVAYMYMASGKSCNGTNPKNPCHAKAVYIAAYNMFQKAGNSGGMAKARQYFPTKEEVFTHSMSGKAVNVGCWIGETVTIVGQ</sequence>
<dbReference type="Proteomes" id="UP000004095">
    <property type="component" value="Unassembled WGS sequence"/>
</dbReference>
<dbReference type="eggNOG" id="COG0457">
    <property type="taxonomic scope" value="Bacteria"/>
</dbReference>
<evidence type="ECO:0000313" key="2">
    <source>
        <dbReference type="Proteomes" id="UP000004095"/>
    </source>
</evidence>
<gene>
    <name evidence="1" type="ORF">M23134_03124</name>
</gene>
<dbReference type="AlphaFoldDB" id="A1ZG71"/>
<dbReference type="InterPro" id="IPR011990">
    <property type="entry name" value="TPR-like_helical_dom_sf"/>
</dbReference>
<protein>
    <submittedName>
        <fullName evidence="1">TPR domain protein, putative</fullName>
    </submittedName>
</protein>
<comment type="caution">
    <text evidence="1">The sequence shown here is derived from an EMBL/GenBank/DDBJ whole genome shotgun (WGS) entry which is preliminary data.</text>
</comment>
<proteinExistence type="predicted"/>
<keyword evidence="2" id="KW-1185">Reference proteome</keyword>
<dbReference type="EMBL" id="AAWS01000006">
    <property type="protein sequence ID" value="EAY30488.1"/>
    <property type="molecule type" value="Genomic_DNA"/>
</dbReference>
<accession>A1ZG71</accession>
<dbReference type="Gene3D" id="1.25.40.10">
    <property type="entry name" value="Tetratricopeptide repeat domain"/>
    <property type="match status" value="1"/>
</dbReference>
<evidence type="ECO:0000313" key="1">
    <source>
        <dbReference type="EMBL" id="EAY30488.1"/>
    </source>
</evidence>
<name>A1ZG71_MICM2</name>